<sequence length="507" mass="55902">MYRTPSAAIGCTDAHAIDHCRDVCPVYIREDSLKKGFFFMGIVRQSATSPYSRSPADARPSRKTSGSGLPDHPPAVKNFRPDVEHAGVEVVRPTDTPFAAVTVESLPPTEVVPIHPAVTTLERYRLRAPATLPAANDSGLRIIKGRTYADIGAGEIVQVRQSAPTGEYRATLVSELKASGPELFFDPQSATWKPGRAQRLGNRGTVIDIDIDALIHQVRNHSAKKHRVHTGLNDAFERKTASDALLVARGLKQFAPEEAALIRSELRVVEGIFADAAHVAGLNDTETAAVHESFFGSEHRAVASQVAESVARGLALSREYQGRWGEEKFLGVDTDTNSEAWMYKGDFHGRFFLNRKYMRQGELSMSLGHEMLHTNRIDRFHSIGPNAADFFYLDGDMRSLLGGDSPTRYDVAERGVSEVIMRGGLTVDYLNAFSDYHDSFLFGISDYLGIGDDLDLKTAVKLFNANPLMRAHMASNNADSIIYAAKSMQVLHRAKTEYAWLDSLIHD</sequence>
<proteinExistence type="predicted"/>
<name>A0ABW8DNT7_9PSED</name>
<dbReference type="Proteomes" id="UP001617296">
    <property type="component" value="Unassembled WGS sequence"/>
</dbReference>
<protein>
    <submittedName>
        <fullName evidence="2">Uncharacterized protein</fullName>
    </submittedName>
</protein>
<feature type="region of interest" description="Disordered" evidence="1">
    <location>
        <begin position="49"/>
        <end position="79"/>
    </location>
</feature>
<evidence type="ECO:0000256" key="1">
    <source>
        <dbReference type="SAM" id="MobiDB-lite"/>
    </source>
</evidence>
<evidence type="ECO:0000313" key="3">
    <source>
        <dbReference type="Proteomes" id="UP001617296"/>
    </source>
</evidence>
<gene>
    <name evidence="2" type="ORF">ACIOUF_21445</name>
</gene>
<organism evidence="2 3">
    <name type="scientific">Pseudomonas iridis</name>
    <dbReference type="NCBI Taxonomy" id="2710587"/>
    <lineage>
        <taxon>Bacteria</taxon>
        <taxon>Pseudomonadati</taxon>
        <taxon>Pseudomonadota</taxon>
        <taxon>Gammaproteobacteria</taxon>
        <taxon>Pseudomonadales</taxon>
        <taxon>Pseudomonadaceae</taxon>
        <taxon>Pseudomonas</taxon>
    </lineage>
</organism>
<keyword evidence="3" id="KW-1185">Reference proteome</keyword>
<reference evidence="2 3" key="1">
    <citation type="submission" date="2024-10" db="EMBL/GenBank/DDBJ databases">
        <title>The Natural Products Discovery Center: Release of the First 8490 Sequenced Strains for Exploring Actinobacteria Biosynthetic Diversity.</title>
        <authorList>
            <person name="Kalkreuter E."/>
            <person name="Kautsar S.A."/>
            <person name="Yang D."/>
            <person name="Bader C.D."/>
            <person name="Teijaro C.N."/>
            <person name="Fluegel L."/>
            <person name="Davis C.M."/>
            <person name="Simpson J.R."/>
            <person name="Lauterbach L."/>
            <person name="Steele A.D."/>
            <person name="Gui C."/>
            <person name="Meng S."/>
            <person name="Li G."/>
            <person name="Viehrig K."/>
            <person name="Ye F."/>
            <person name="Su P."/>
            <person name="Kiefer A.F."/>
            <person name="Nichols A."/>
            <person name="Cepeda A.J."/>
            <person name="Yan W."/>
            <person name="Fan B."/>
            <person name="Jiang Y."/>
            <person name="Adhikari A."/>
            <person name="Zheng C.-J."/>
            <person name="Schuster L."/>
            <person name="Cowan T.M."/>
            <person name="Smanski M.J."/>
            <person name="Chevrette M.G."/>
            <person name="De Carvalho L.P.S."/>
            <person name="Shen B."/>
        </authorList>
    </citation>
    <scope>NUCLEOTIDE SEQUENCE [LARGE SCALE GENOMIC DNA]</scope>
    <source>
        <strain evidence="2 3">NPDC087689</strain>
    </source>
</reference>
<dbReference type="EMBL" id="JBIUVY010000045">
    <property type="protein sequence ID" value="MFJ2288886.1"/>
    <property type="molecule type" value="Genomic_DNA"/>
</dbReference>
<accession>A0ABW8DNT7</accession>
<dbReference type="RefSeq" id="WP_401234106.1">
    <property type="nucleotide sequence ID" value="NZ_JBIUVY010000045.1"/>
</dbReference>
<comment type="caution">
    <text evidence="2">The sequence shown here is derived from an EMBL/GenBank/DDBJ whole genome shotgun (WGS) entry which is preliminary data.</text>
</comment>
<evidence type="ECO:0000313" key="2">
    <source>
        <dbReference type="EMBL" id="MFJ2288886.1"/>
    </source>
</evidence>